<sequence length="91" mass="9790">MVPPFPFYSSLPGKAESTIYHTHPRCKVALGIAETARVLGMGEGRHECPFCYLLGQFKTSRLATGAPAREPAGGYTSSSPARENAYSTPSR</sequence>
<dbReference type="Proteomes" id="UP000606003">
    <property type="component" value="Unassembled WGS sequence"/>
</dbReference>
<feature type="compositionally biased region" description="Polar residues" evidence="1">
    <location>
        <begin position="75"/>
        <end position="91"/>
    </location>
</feature>
<organism evidence="2 3">
    <name type="scientific">Hymenobacter armeniacus</name>
    <dbReference type="NCBI Taxonomy" id="2771358"/>
    <lineage>
        <taxon>Bacteria</taxon>
        <taxon>Pseudomonadati</taxon>
        <taxon>Bacteroidota</taxon>
        <taxon>Cytophagia</taxon>
        <taxon>Cytophagales</taxon>
        <taxon>Hymenobacteraceae</taxon>
        <taxon>Hymenobacter</taxon>
    </lineage>
</organism>
<dbReference type="EMBL" id="JACXAC010000004">
    <property type="protein sequence ID" value="MBD2723151.1"/>
    <property type="molecule type" value="Genomic_DNA"/>
</dbReference>
<feature type="region of interest" description="Disordered" evidence="1">
    <location>
        <begin position="65"/>
        <end position="91"/>
    </location>
</feature>
<comment type="caution">
    <text evidence="2">The sequence shown here is derived from an EMBL/GenBank/DDBJ whole genome shotgun (WGS) entry which is preliminary data.</text>
</comment>
<evidence type="ECO:0000313" key="3">
    <source>
        <dbReference type="Proteomes" id="UP000606003"/>
    </source>
</evidence>
<name>A0ABR8JWH2_9BACT</name>
<evidence type="ECO:0000256" key="1">
    <source>
        <dbReference type="SAM" id="MobiDB-lite"/>
    </source>
</evidence>
<reference evidence="2 3" key="1">
    <citation type="submission" date="2020-09" db="EMBL/GenBank/DDBJ databases">
        <authorList>
            <person name="Kim M.K."/>
        </authorList>
    </citation>
    <scope>NUCLEOTIDE SEQUENCE [LARGE SCALE GENOMIC DNA]</scope>
    <source>
        <strain evidence="2 3">BT189</strain>
    </source>
</reference>
<accession>A0ABR8JWH2</accession>
<proteinExistence type="predicted"/>
<protein>
    <submittedName>
        <fullName evidence="2">Uncharacterized protein</fullName>
    </submittedName>
</protein>
<gene>
    <name evidence="2" type="ORF">IC234_13540</name>
</gene>
<keyword evidence="3" id="KW-1185">Reference proteome</keyword>
<evidence type="ECO:0000313" key="2">
    <source>
        <dbReference type="EMBL" id="MBD2723151.1"/>
    </source>
</evidence>